<sequence length="248" mass="28241">MSRTSSRAAATLDRQRWPYRMKDLCEHTGLDRQTVHFYIAKGLVPEGHKTKANMAYYGEEHLERLRLVLELKNERFLPLDTIRAVLDGEDHEFSPEQRALLVQVKERVADVLAASRGSGSTVAIAPLLRKHGVTRDELRELEQLGLIGTVKIRGAQHIPEDDVWVIELWASLREAGFRTELGFGVKDLGSYVAAIDALFEREVRDLTPRLARLPADQVAELFRRGLPLVNSFLARYHQAKARNFFAQF</sequence>
<dbReference type="SMART" id="SM00422">
    <property type="entry name" value="HTH_MERR"/>
    <property type="match status" value="1"/>
</dbReference>
<organism evidence="3 4">
    <name type="scientific">Enhygromyxa salina</name>
    <dbReference type="NCBI Taxonomy" id="215803"/>
    <lineage>
        <taxon>Bacteria</taxon>
        <taxon>Pseudomonadati</taxon>
        <taxon>Myxococcota</taxon>
        <taxon>Polyangia</taxon>
        <taxon>Nannocystales</taxon>
        <taxon>Nannocystaceae</taxon>
        <taxon>Enhygromyxa</taxon>
    </lineage>
</organism>
<keyword evidence="1" id="KW-0238">DNA-binding</keyword>
<evidence type="ECO:0000313" key="4">
    <source>
        <dbReference type="Proteomes" id="UP000238823"/>
    </source>
</evidence>
<dbReference type="GO" id="GO:0003700">
    <property type="term" value="F:DNA-binding transcription factor activity"/>
    <property type="evidence" value="ECO:0007669"/>
    <property type="project" value="InterPro"/>
</dbReference>
<dbReference type="AlphaFoldDB" id="A0A2S9XL86"/>
<accession>A0A2S9XL86</accession>
<dbReference type="PROSITE" id="PS50937">
    <property type="entry name" value="HTH_MERR_2"/>
    <property type="match status" value="1"/>
</dbReference>
<name>A0A2S9XL86_9BACT</name>
<gene>
    <name evidence="3" type="ORF">ENSA7_80760</name>
</gene>
<evidence type="ECO:0000259" key="2">
    <source>
        <dbReference type="PROSITE" id="PS50937"/>
    </source>
</evidence>
<evidence type="ECO:0000313" key="3">
    <source>
        <dbReference type="EMBL" id="PRP93648.1"/>
    </source>
</evidence>
<dbReference type="SUPFAM" id="SSF46955">
    <property type="entry name" value="Putative DNA-binding domain"/>
    <property type="match status" value="1"/>
</dbReference>
<evidence type="ECO:0000256" key="1">
    <source>
        <dbReference type="ARBA" id="ARBA00023125"/>
    </source>
</evidence>
<protein>
    <submittedName>
        <fullName evidence="3">MerR family regulatory protein</fullName>
    </submittedName>
</protein>
<feature type="domain" description="HTH merR-type" evidence="2">
    <location>
        <begin position="18"/>
        <end position="88"/>
    </location>
</feature>
<dbReference type="PANTHER" id="PTHR30204:SF93">
    <property type="entry name" value="HTH MERR-TYPE DOMAIN-CONTAINING PROTEIN"/>
    <property type="match status" value="1"/>
</dbReference>
<proteinExistence type="predicted"/>
<dbReference type="InterPro" id="IPR000551">
    <property type="entry name" value="MerR-type_HTH_dom"/>
</dbReference>
<dbReference type="InterPro" id="IPR047057">
    <property type="entry name" value="MerR_fam"/>
</dbReference>
<comment type="caution">
    <text evidence="3">The sequence shown here is derived from an EMBL/GenBank/DDBJ whole genome shotgun (WGS) entry which is preliminary data.</text>
</comment>
<dbReference type="GO" id="GO:0003677">
    <property type="term" value="F:DNA binding"/>
    <property type="evidence" value="ECO:0007669"/>
    <property type="project" value="UniProtKB-KW"/>
</dbReference>
<dbReference type="PANTHER" id="PTHR30204">
    <property type="entry name" value="REDOX-CYCLING DRUG-SENSING TRANSCRIPTIONAL ACTIVATOR SOXR"/>
    <property type="match status" value="1"/>
</dbReference>
<dbReference type="EMBL" id="PVNL01000147">
    <property type="protein sequence ID" value="PRP93648.1"/>
    <property type="molecule type" value="Genomic_DNA"/>
</dbReference>
<dbReference type="OrthoDB" id="9802944at2"/>
<dbReference type="InterPro" id="IPR009061">
    <property type="entry name" value="DNA-bd_dom_put_sf"/>
</dbReference>
<reference evidence="3 4" key="1">
    <citation type="submission" date="2018-03" db="EMBL/GenBank/DDBJ databases">
        <title>Draft Genome Sequences of the Obligatory Marine Myxobacteria Enhygromyxa salina SWB007.</title>
        <authorList>
            <person name="Poehlein A."/>
            <person name="Moghaddam J.A."/>
            <person name="Harms H."/>
            <person name="Alanjari M."/>
            <person name="Koenig G.M."/>
            <person name="Daniel R."/>
            <person name="Schaeberle T.F."/>
        </authorList>
    </citation>
    <scope>NUCLEOTIDE SEQUENCE [LARGE SCALE GENOMIC DNA]</scope>
    <source>
        <strain evidence="3 4">SWB007</strain>
    </source>
</reference>
<dbReference type="RefSeq" id="WP_106094819.1">
    <property type="nucleotide sequence ID" value="NZ_PVNL01000147.1"/>
</dbReference>
<dbReference type="Gene3D" id="1.10.1660.10">
    <property type="match status" value="1"/>
</dbReference>
<dbReference type="Proteomes" id="UP000238823">
    <property type="component" value="Unassembled WGS sequence"/>
</dbReference>
<dbReference type="Pfam" id="PF13411">
    <property type="entry name" value="MerR_1"/>
    <property type="match status" value="1"/>
</dbReference>